<evidence type="ECO:0000256" key="3">
    <source>
        <dbReference type="SAM" id="MobiDB-lite"/>
    </source>
</evidence>
<dbReference type="RefSeq" id="WP_181614797.1">
    <property type="nucleotide sequence ID" value="NZ_BAABAM010000007.1"/>
</dbReference>
<evidence type="ECO:0000259" key="5">
    <source>
        <dbReference type="Pfam" id="PF13439"/>
    </source>
</evidence>
<dbReference type="PANTHER" id="PTHR45947:SF3">
    <property type="entry name" value="SULFOQUINOVOSYL TRANSFERASE SQD2"/>
    <property type="match status" value="1"/>
</dbReference>
<keyword evidence="2 6" id="KW-0808">Transferase</keyword>
<dbReference type="Pfam" id="PF13439">
    <property type="entry name" value="Glyco_transf_4"/>
    <property type="match status" value="1"/>
</dbReference>
<keyword evidence="7" id="KW-1185">Reference proteome</keyword>
<dbReference type="SUPFAM" id="SSF53756">
    <property type="entry name" value="UDP-Glycosyltransferase/glycogen phosphorylase"/>
    <property type="match status" value="1"/>
</dbReference>
<gene>
    <name evidence="6" type="ORF">HNR30_007453</name>
</gene>
<organism evidence="6 7">
    <name type="scientific">Nonomuraea soli</name>
    <dbReference type="NCBI Taxonomy" id="1032476"/>
    <lineage>
        <taxon>Bacteria</taxon>
        <taxon>Bacillati</taxon>
        <taxon>Actinomycetota</taxon>
        <taxon>Actinomycetes</taxon>
        <taxon>Streptosporangiales</taxon>
        <taxon>Streptosporangiaceae</taxon>
        <taxon>Nonomuraea</taxon>
    </lineage>
</organism>
<dbReference type="GO" id="GO:1901137">
    <property type="term" value="P:carbohydrate derivative biosynthetic process"/>
    <property type="evidence" value="ECO:0007669"/>
    <property type="project" value="UniProtKB-ARBA"/>
</dbReference>
<dbReference type="GO" id="GO:0016757">
    <property type="term" value="F:glycosyltransferase activity"/>
    <property type="evidence" value="ECO:0007669"/>
    <property type="project" value="UniProtKB-KW"/>
</dbReference>
<name>A0A7W0HUJ9_9ACTN</name>
<dbReference type="EMBL" id="JACDUR010000008">
    <property type="protein sequence ID" value="MBA2896062.1"/>
    <property type="molecule type" value="Genomic_DNA"/>
</dbReference>
<feature type="compositionally biased region" description="Basic and acidic residues" evidence="3">
    <location>
        <begin position="145"/>
        <end position="156"/>
    </location>
</feature>
<evidence type="ECO:0000256" key="1">
    <source>
        <dbReference type="ARBA" id="ARBA00022676"/>
    </source>
</evidence>
<dbReference type="InterPro" id="IPR050194">
    <property type="entry name" value="Glycosyltransferase_grp1"/>
</dbReference>
<dbReference type="Proteomes" id="UP000530928">
    <property type="component" value="Unassembled WGS sequence"/>
</dbReference>
<dbReference type="PANTHER" id="PTHR45947">
    <property type="entry name" value="SULFOQUINOVOSYL TRANSFERASE SQD2"/>
    <property type="match status" value="1"/>
</dbReference>
<sequence length="393" mass="42237">MRIALVSEHADPLAVIGGVDAGGQNVYVGALACALAGRGHEVVVHTRRTSPGQPQRVAMAPGVQVEYVTAGPAVPLSKDDLPPYMPQFARELERRWRRLRPDVVHAHFWMSGQAALRAARGVPVVQTFHALGTVKRRWQGSSDTSPEHRQATEREVGRTADAVVATCTDEVAELRAMGVPGRRLSIVPCGVDLDLFRPSERERPVPGRILSIGRLVPRKGVDTIVRALRDVPGASLVVAGGTHDDPEAVRLRELARAYGLDKRVEVMGSVPRHLVPTLMRSAQAVVSVPWYEPFGIVSVEAMACGVPVVASAVGGHLDTVAGCGLLVPPRRPKALARALRQVLGDGELAAELGRAGARRAAERFGWASVAERMEQVYEQVVHGRLTPLLAYGP</sequence>
<feature type="domain" description="Glycosyltransferase subfamily 4-like N-terminal" evidence="5">
    <location>
        <begin position="22"/>
        <end position="194"/>
    </location>
</feature>
<comment type="caution">
    <text evidence="6">The sequence shown here is derived from an EMBL/GenBank/DDBJ whole genome shotgun (WGS) entry which is preliminary data.</text>
</comment>
<evidence type="ECO:0000313" key="7">
    <source>
        <dbReference type="Proteomes" id="UP000530928"/>
    </source>
</evidence>
<evidence type="ECO:0000259" key="4">
    <source>
        <dbReference type="Pfam" id="PF00534"/>
    </source>
</evidence>
<evidence type="ECO:0000313" key="6">
    <source>
        <dbReference type="EMBL" id="MBA2896062.1"/>
    </source>
</evidence>
<feature type="region of interest" description="Disordered" evidence="3">
    <location>
        <begin position="137"/>
        <end position="156"/>
    </location>
</feature>
<dbReference type="InterPro" id="IPR001296">
    <property type="entry name" value="Glyco_trans_1"/>
</dbReference>
<dbReference type="PROSITE" id="PS51257">
    <property type="entry name" value="PROKAR_LIPOPROTEIN"/>
    <property type="match status" value="1"/>
</dbReference>
<dbReference type="Pfam" id="PF00534">
    <property type="entry name" value="Glycos_transf_1"/>
    <property type="match status" value="1"/>
</dbReference>
<accession>A0A7W0HUJ9</accession>
<evidence type="ECO:0000256" key="2">
    <source>
        <dbReference type="ARBA" id="ARBA00022679"/>
    </source>
</evidence>
<reference evidence="6 7" key="1">
    <citation type="submission" date="2020-07" db="EMBL/GenBank/DDBJ databases">
        <title>Genomic Encyclopedia of Type Strains, Phase IV (KMG-IV): sequencing the most valuable type-strain genomes for metagenomic binning, comparative biology and taxonomic classification.</title>
        <authorList>
            <person name="Goeker M."/>
        </authorList>
    </citation>
    <scope>NUCLEOTIDE SEQUENCE [LARGE SCALE GENOMIC DNA]</scope>
    <source>
        <strain evidence="6 7">DSM 45533</strain>
    </source>
</reference>
<dbReference type="Gene3D" id="3.40.50.2000">
    <property type="entry name" value="Glycogen Phosphorylase B"/>
    <property type="match status" value="2"/>
</dbReference>
<dbReference type="InterPro" id="IPR028098">
    <property type="entry name" value="Glyco_trans_4-like_N"/>
</dbReference>
<proteinExistence type="predicted"/>
<dbReference type="AlphaFoldDB" id="A0A7W0HUJ9"/>
<protein>
    <submittedName>
        <fullName evidence="6">Glycosyltransferase involved in cell wall biosynthesis</fullName>
    </submittedName>
</protein>
<keyword evidence="1" id="KW-0328">Glycosyltransferase</keyword>
<feature type="domain" description="Glycosyl transferase family 1" evidence="4">
    <location>
        <begin position="203"/>
        <end position="358"/>
    </location>
</feature>